<proteinExistence type="predicted"/>
<sequence>MRSKRVDKPLPQDLQDRINADQVRALANSVVVAPWLARKSPTANPSPPKKKEKKRKAKAIQRDPSHENKEPPTLTPDRTDEAPPLQKYVPVGFTARHPGNRDRVNSAREGELALPLEHFEVGFLLPLWLEMRQALHYYGVVPAQLNPNLVAILVAFICYMRSEKIEFSLPIFRKLFTFRAKGGVVFFSGQQLKTTGLANKHHHWGEKFIFVSGDFDSVPLEPFQYEDAAYKPPTLRSRESALLELFGTKEFDVQFLRRDVNSLPPVPLDEAMESEKFPCTNPLPRLRVLRARLREIRWLSRNPRLRLAGTSLPRLLRQVPGTKRPSFLAPPPAATPQIGSLVDLSFFPDASACQLLSFFSRRVALWLAGTTVIARPSLRSHHFSFSHDSAGYSCQSKRQPPHSGGREKPKNMPLEWMSESTVARRGRLPDEKVTGDILKSAVTLGLLTRRRRQRNNASLASS</sequence>
<dbReference type="EMBL" id="JBBWWQ010000002">
    <property type="protein sequence ID" value="KAK8953885.1"/>
    <property type="molecule type" value="Genomic_DNA"/>
</dbReference>
<dbReference type="Pfam" id="PF04195">
    <property type="entry name" value="Transposase_28"/>
    <property type="match status" value="1"/>
</dbReference>
<feature type="region of interest" description="Disordered" evidence="1">
    <location>
        <begin position="388"/>
        <end position="412"/>
    </location>
</feature>
<evidence type="ECO:0000313" key="3">
    <source>
        <dbReference type="EMBL" id="KAK8953885.1"/>
    </source>
</evidence>
<comment type="caution">
    <text evidence="3">The sequence shown here is derived from an EMBL/GenBank/DDBJ whole genome shotgun (WGS) entry which is preliminary data.</text>
</comment>
<feature type="compositionally biased region" description="Basic residues" evidence="1">
    <location>
        <begin position="48"/>
        <end position="59"/>
    </location>
</feature>
<dbReference type="Proteomes" id="UP001418222">
    <property type="component" value="Unassembled WGS sequence"/>
</dbReference>
<accession>A0AAP0BXB3</accession>
<protein>
    <recommendedName>
        <fullName evidence="2">Transposase (putative) gypsy type domain-containing protein</fullName>
    </recommendedName>
</protein>
<name>A0AAP0BXB3_9ASPA</name>
<feature type="compositionally biased region" description="Basic and acidic residues" evidence="1">
    <location>
        <begin position="60"/>
        <end position="70"/>
    </location>
</feature>
<evidence type="ECO:0000313" key="4">
    <source>
        <dbReference type="Proteomes" id="UP001418222"/>
    </source>
</evidence>
<feature type="domain" description="Transposase (putative) gypsy type" evidence="2">
    <location>
        <begin position="117"/>
        <end position="179"/>
    </location>
</feature>
<evidence type="ECO:0000256" key="1">
    <source>
        <dbReference type="SAM" id="MobiDB-lite"/>
    </source>
</evidence>
<gene>
    <name evidence="3" type="ORF">KSP39_PZI002653</name>
</gene>
<dbReference type="AlphaFoldDB" id="A0AAP0BXB3"/>
<keyword evidence="4" id="KW-1185">Reference proteome</keyword>
<dbReference type="InterPro" id="IPR007321">
    <property type="entry name" value="Transposase_28"/>
</dbReference>
<organism evidence="3 4">
    <name type="scientific">Platanthera zijinensis</name>
    <dbReference type="NCBI Taxonomy" id="2320716"/>
    <lineage>
        <taxon>Eukaryota</taxon>
        <taxon>Viridiplantae</taxon>
        <taxon>Streptophyta</taxon>
        <taxon>Embryophyta</taxon>
        <taxon>Tracheophyta</taxon>
        <taxon>Spermatophyta</taxon>
        <taxon>Magnoliopsida</taxon>
        <taxon>Liliopsida</taxon>
        <taxon>Asparagales</taxon>
        <taxon>Orchidaceae</taxon>
        <taxon>Orchidoideae</taxon>
        <taxon>Orchideae</taxon>
        <taxon>Orchidinae</taxon>
        <taxon>Platanthera</taxon>
    </lineage>
</organism>
<feature type="region of interest" description="Disordered" evidence="1">
    <location>
        <begin position="34"/>
        <end position="85"/>
    </location>
</feature>
<reference evidence="3 4" key="1">
    <citation type="journal article" date="2022" name="Nat. Plants">
        <title>Genomes of leafy and leafless Platanthera orchids illuminate the evolution of mycoheterotrophy.</title>
        <authorList>
            <person name="Li M.H."/>
            <person name="Liu K.W."/>
            <person name="Li Z."/>
            <person name="Lu H.C."/>
            <person name="Ye Q.L."/>
            <person name="Zhang D."/>
            <person name="Wang J.Y."/>
            <person name="Li Y.F."/>
            <person name="Zhong Z.M."/>
            <person name="Liu X."/>
            <person name="Yu X."/>
            <person name="Liu D.K."/>
            <person name="Tu X.D."/>
            <person name="Liu B."/>
            <person name="Hao Y."/>
            <person name="Liao X.Y."/>
            <person name="Jiang Y.T."/>
            <person name="Sun W.H."/>
            <person name="Chen J."/>
            <person name="Chen Y.Q."/>
            <person name="Ai Y."/>
            <person name="Zhai J.W."/>
            <person name="Wu S.S."/>
            <person name="Zhou Z."/>
            <person name="Hsiao Y.Y."/>
            <person name="Wu W.L."/>
            <person name="Chen Y.Y."/>
            <person name="Lin Y.F."/>
            <person name="Hsu J.L."/>
            <person name="Li C.Y."/>
            <person name="Wang Z.W."/>
            <person name="Zhao X."/>
            <person name="Zhong W.Y."/>
            <person name="Ma X.K."/>
            <person name="Ma L."/>
            <person name="Huang J."/>
            <person name="Chen G.Z."/>
            <person name="Huang M.Z."/>
            <person name="Huang L."/>
            <person name="Peng D.H."/>
            <person name="Luo Y.B."/>
            <person name="Zou S.Q."/>
            <person name="Chen S.P."/>
            <person name="Lan S."/>
            <person name="Tsai W.C."/>
            <person name="Van de Peer Y."/>
            <person name="Liu Z.J."/>
        </authorList>
    </citation>
    <scope>NUCLEOTIDE SEQUENCE [LARGE SCALE GENOMIC DNA]</scope>
    <source>
        <strain evidence="3">Lor287</strain>
    </source>
</reference>
<evidence type="ECO:0000259" key="2">
    <source>
        <dbReference type="Pfam" id="PF04195"/>
    </source>
</evidence>